<comment type="caution">
    <text evidence="9">The sequence shown here is derived from an EMBL/GenBank/DDBJ whole genome shotgun (WGS) entry which is preliminary data.</text>
</comment>
<dbReference type="Proteomes" id="UP001211065">
    <property type="component" value="Unassembled WGS sequence"/>
</dbReference>
<evidence type="ECO:0000259" key="8">
    <source>
        <dbReference type="PROSITE" id="PS50157"/>
    </source>
</evidence>
<feature type="coiled-coil region" evidence="6">
    <location>
        <begin position="272"/>
        <end position="299"/>
    </location>
</feature>
<reference evidence="9" key="1">
    <citation type="submission" date="2020-05" db="EMBL/GenBank/DDBJ databases">
        <title>Phylogenomic resolution of chytrid fungi.</title>
        <authorList>
            <person name="Stajich J.E."/>
            <person name="Amses K."/>
            <person name="Simmons R."/>
            <person name="Seto K."/>
            <person name="Myers J."/>
            <person name="Bonds A."/>
            <person name="Quandt C.A."/>
            <person name="Barry K."/>
            <person name="Liu P."/>
            <person name="Grigoriev I."/>
            <person name="Longcore J.E."/>
            <person name="James T.Y."/>
        </authorList>
    </citation>
    <scope>NUCLEOTIDE SEQUENCE</scope>
    <source>
        <strain evidence="9">JEL0476</strain>
    </source>
</reference>
<keyword evidence="1" id="KW-0479">Metal-binding</keyword>
<dbReference type="GO" id="GO:0000977">
    <property type="term" value="F:RNA polymerase II transcription regulatory region sequence-specific DNA binding"/>
    <property type="evidence" value="ECO:0007669"/>
    <property type="project" value="TreeGrafter"/>
</dbReference>
<dbReference type="GO" id="GO:0000981">
    <property type="term" value="F:DNA-binding transcription factor activity, RNA polymerase II-specific"/>
    <property type="evidence" value="ECO:0007669"/>
    <property type="project" value="TreeGrafter"/>
</dbReference>
<feature type="region of interest" description="Disordered" evidence="7">
    <location>
        <begin position="17"/>
        <end position="36"/>
    </location>
</feature>
<dbReference type="SMART" id="SM00355">
    <property type="entry name" value="ZnF_C2H2"/>
    <property type="match status" value="2"/>
</dbReference>
<name>A0AAD5XZP5_9FUNG</name>
<evidence type="ECO:0000256" key="7">
    <source>
        <dbReference type="SAM" id="MobiDB-lite"/>
    </source>
</evidence>
<evidence type="ECO:0000256" key="2">
    <source>
        <dbReference type="ARBA" id="ARBA00022737"/>
    </source>
</evidence>
<dbReference type="PANTHER" id="PTHR24409:SF295">
    <property type="entry name" value="AZ2-RELATED"/>
    <property type="match status" value="1"/>
</dbReference>
<dbReference type="InterPro" id="IPR036236">
    <property type="entry name" value="Znf_C2H2_sf"/>
</dbReference>
<dbReference type="Pfam" id="PF00096">
    <property type="entry name" value="zf-C2H2"/>
    <property type="match status" value="2"/>
</dbReference>
<gene>
    <name evidence="9" type="ORF">HK099_005290</name>
</gene>
<evidence type="ECO:0000313" key="10">
    <source>
        <dbReference type="Proteomes" id="UP001211065"/>
    </source>
</evidence>
<evidence type="ECO:0000256" key="6">
    <source>
        <dbReference type="SAM" id="Coils"/>
    </source>
</evidence>
<protein>
    <recommendedName>
        <fullName evidence="8">C2H2-type domain-containing protein</fullName>
    </recommendedName>
</protein>
<feature type="compositionally biased region" description="Low complexity" evidence="7">
    <location>
        <begin position="24"/>
        <end position="34"/>
    </location>
</feature>
<proteinExistence type="predicted"/>
<evidence type="ECO:0000256" key="3">
    <source>
        <dbReference type="ARBA" id="ARBA00022771"/>
    </source>
</evidence>
<dbReference type="EMBL" id="JADGJW010000403">
    <property type="protein sequence ID" value="KAJ3217931.1"/>
    <property type="molecule type" value="Genomic_DNA"/>
</dbReference>
<dbReference type="PROSITE" id="PS00028">
    <property type="entry name" value="ZINC_FINGER_C2H2_1"/>
    <property type="match status" value="2"/>
</dbReference>
<accession>A0AAD5XZP5</accession>
<keyword evidence="4" id="KW-0862">Zinc</keyword>
<dbReference type="GO" id="GO:0005634">
    <property type="term" value="C:nucleus"/>
    <property type="evidence" value="ECO:0007669"/>
    <property type="project" value="TreeGrafter"/>
</dbReference>
<feature type="domain" description="C2H2-type" evidence="8">
    <location>
        <begin position="357"/>
        <end position="384"/>
    </location>
</feature>
<dbReference type="AlphaFoldDB" id="A0AAD5XZP5"/>
<evidence type="ECO:0000256" key="4">
    <source>
        <dbReference type="ARBA" id="ARBA00022833"/>
    </source>
</evidence>
<dbReference type="InterPro" id="IPR013087">
    <property type="entry name" value="Znf_C2H2_type"/>
</dbReference>
<dbReference type="Gene3D" id="3.30.160.60">
    <property type="entry name" value="Classic Zinc Finger"/>
    <property type="match status" value="2"/>
</dbReference>
<dbReference type="SUPFAM" id="SSF57667">
    <property type="entry name" value="beta-beta-alpha zinc fingers"/>
    <property type="match status" value="2"/>
</dbReference>
<evidence type="ECO:0000256" key="1">
    <source>
        <dbReference type="ARBA" id="ARBA00022723"/>
    </source>
</evidence>
<dbReference type="PANTHER" id="PTHR24409">
    <property type="entry name" value="ZINC FINGER PROTEIN 142"/>
    <property type="match status" value="1"/>
</dbReference>
<keyword evidence="10" id="KW-1185">Reference proteome</keyword>
<keyword evidence="3 5" id="KW-0863">Zinc-finger</keyword>
<evidence type="ECO:0000256" key="5">
    <source>
        <dbReference type="PROSITE-ProRule" id="PRU00042"/>
    </source>
</evidence>
<keyword evidence="2" id="KW-0677">Repeat</keyword>
<dbReference type="GO" id="GO:0008270">
    <property type="term" value="F:zinc ion binding"/>
    <property type="evidence" value="ECO:0007669"/>
    <property type="project" value="UniProtKB-KW"/>
</dbReference>
<feature type="domain" description="C2H2-type" evidence="8">
    <location>
        <begin position="327"/>
        <end position="354"/>
    </location>
</feature>
<organism evidence="9 10">
    <name type="scientific">Clydaea vesicula</name>
    <dbReference type="NCBI Taxonomy" id="447962"/>
    <lineage>
        <taxon>Eukaryota</taxon>
        <taxon>Fungi</taxon>
        <taxon>Fungi incertae sedis</taxon>
        <taxon>Chytridiomycota</taxon>
        <taxon>Chytridiomycota incertae sedis</taxon>
        <taxon>Chytridiomycetes</taxon>
        <taxon>Lobulomycetales</taxon>
        <taxon>Lobulomycetaceae</taxon>
        <taxon>Clydaea</taxon>
    </lineage>
</organism>
<evidence type="ECO:0000313" key="9">
    <source>
        <dbReference type="EMBL" id="KAJ3217931.1"/>
    </source>
</evidence>
<keyword evidence="6" id="KW-0175">Coiled coil</keyword>
<dbReference type="PROSITE" id="PS50157">
    <property type="entry name" value="ZINC_FINGER_C2H2_2"/>
    <property type="match status" value="2"/>
</dbReference>
<sequence length="433" mass="49793">MIQTDNEREISEVLSIYNTPPHSPNQTSQPSNSPFHNYEHPIFPVNKQLQIVNYDTLNARRRSLQPNSIHLNTNTNNFNNFKRRPSFVIETPYTNPTSGNEILTYNPFFLSSFNGTNNESGEKIPDQSCQPLSSDSYFNTKYPDLNLSNNDVDTNINSQSNNQSTILFNSFSSELPQNLNIKNNLQQQIFSASEENVIRRFQPDYYPVEQRRHSIQLIPNPQNANYFSILGDTSISNSSTSTFQNDFHQYDRRQSCIDFGSNQNLKYSSINEDSLNLKLEDFKVKNENFEEENTKAESTTDGDTEFIPLVQGFSKNSKNSKKIAKSYPCHICGRNFARKFNMVQHARVHEVDRVKDQLCPICSHGFYRAADLNRHVRTHTEKGQHVAPCGKSFSRPDAIERHIKKTKCMICTEFNKIQPSSQKVAKITVKNEF</sequence>